<sequence length="251" mass="28795">MVVRALHKLGVDRAMVNTRHDIVLKPTGEGDCGFRVFKVSGSAYKLTRERSLHHGTCLLNSPNIRNISKYLRSPAARFIKARGVESVSSQVKNVKVANKAFEDAVVAEFAWMYGSQKPIILYEDLKEVPEIAKGLEELTSPDWIFSQTPQFTFSTDQSDKPKKRRHPLPRDLPPGFKASFTARNGVITEADIQYDDNGETVQMGGELVNKKIHEIDWNKFPNQFVDGPLKWFFRLFSYHFKHWRGERKRNT</sequence>
<dbReference type="Gene3D" id="3.30.930.10">
    <property type="entry name" value="Bira Bifunctional Protein, Domain 2"/>
    <property type="match status" value="1"/>
</dbReference>
<dbReference type="GO" id="GO:0005739">
    <property type="term" value="C:mitochondrion"/>
    <property type="evidence" value="ECO:0007669"/>
    <property type="project" value="TreeGrafter"/>
</dbReference>
<dbReference type="OrthoDB" id="201621at2759"/>
<evidence type="ECO:0000256" key="1">
    <source>
        <dbReference type="ARBA" id="ARBA00003253"/>
    </source>
</evidence>
<dbReference type="AlphaFoldDB" id="A0A5N6KHJ2"/>
<dbReference type="InterPro" id="IPR004562">
    <property type="entry name" value="LipoylTrfase_LipoateP_Ligase"/>
</dbReference>
<evidence type="ECO:0000256" key="3">
    <source>
        <dbReference type="ARBA" id="ARBA00008242"/>
    </source>
</evidence>
<dbReference type="InterPro" id="IPR004143">
    <property type="entry name" value="BPL_LPL_catalytic"/>
</dbReference>
<feature type="region of interest" description="Disordered" evidence="5">
    <location>
        <begin position="152"/>
        <end position="174"/>
    </location>
</feature>
<dbReference type="GO" id="GO:0009249">
    <property type="term" value="P:protein lipoylation"/>
    <property type="evidence" value="ECO:0007669"/>
    <property type="project" value="InterPro"/>
</dbReference>
<accession>A0A5N6KHJ2</accession>
<evidence type="ECO:0000256" key="5">
    <source>
        <dbReference type="SAM" id="MobiDB-lite"/>
    </source>
</evidence>
<dbReference type="Pfam" id="PF21948">
    <property type="entry name" value="LplA-B_cat"/>
    <property type="match status" value="1"/>
</dbReference>
<comment type="similarity">
    <text evidence="3">Belongs to the LplA family.</text>
</comment>
<dbReference type="UniPathway" id="UPA00537">
    <property type="reaction ID" value="UER00595"/>
</dbReference>
<proteinExistence type="inferred from homology"/>
<gene>
    <name evidence="7" type="ORF">EYC80_004615</name>
</gene>
<evidence type="ECO:0000313" key="8">
    <source>
        <dbReference type="Proteomes" id="UP000326757"/>
    </source>
</evidence>
<keyword evidence="8" id="KW-1185">Reference proteome</keyword>
<dbReference type="SUPFAM" id="SSF55681">
    <property type="entry name" value="Class II aaRS and biotin synthetases"/>
    <property type="match status" value="1"/>
</dbReference>
<dbReference type="PANTHER" id="PTHR12561:SF3">
    <property type="entry name" value="LIPOYLTRANSFERASE 1, MITOCHONDRIAL"/>
    <property type="match status" value="1"/>
</dbReference>
<dbReference type="Proteomes" id="UP000326757">
    <property type="component" value="Unassembled WGS sequence"/>
</dbReference>
<dbReference type="PANTHER" id="PTHR12561">
    <property type="entry name" value="LIPOATE-PROTEIN LIGASE"/>
    <property type="match status" value="1"/>
</dbReference>
<reference evidence="7 8" key="1">
    <citation type="submission" date="2019-06" db="EMBL/GenBank/DDBJ databases">
        <title>Genome Sequence of the Brown Rot Fungal Pathogen Monilinia laxa.</title>
        <authorList>
            <person name="De Miccolis Angelini R.M."/>
            <person name="Landi L."/>
            <person name="Abate D."/>
            <person name="Pollastro S."/>
            <person name="Romanazzi G."/>
            <person name="Faretra F."/>
        </authorList>
    </citation>
    <scope>NUCLEOTIDE SEQUENCE [LARGE SCALE GENOMIC DNA]</scope>
    <source>
        <strain evidence="7 8">Mlax316</strain>
    </source>
</reference>
<dbReference type="EMBL" id="VIGI01000002">
    <property type="protein sequence ID" value="KAB8303167.1"/>
    <property type="molecule type" value="Genomic_DNA"/>
</dbReference>
<comment type="caution">
    <text evidence="7">The sequence shown here is derived from an EMBL/GenBank/DDBJ whole genome shotgun (WGS) entry which is preliminary data.</text>
</comment>
<dbReference type="PROSITE" id="PS51733">
    <property type="entry name" value="BPL_LPL_CATALYTIC"/>
    <property type="match status" value="1"/>
</dbReference>
<organism evidence="7 8">
    <name type="scientific">Monilinia laxa</name>
    <name type="common">Brown rot fungus</name>
    <name type="synonym">Sclerotinia laxa</name>
    <dbReference type="NCBI Taxonomy" id="61186"/>
    <lineage>
        <taxon>Eukaryota</taxon>
        <taxon>Fungi</taxon>
        <taxon>Dikarya</taxon>
        <taxon>Ascomycota</taxon>
        <taxon>Pezizomycotina</taxon>
        <taxon>Leotiomycetes</taxon>
        <taxon>Helotiales</taxon>
        <taxon>Sclerotiniaceae</taxon>
        <taxon>Monilinia</taxon>
    </lineage>
</organism>
<comment type="function">
    <text evidence="1">Catalyzes both the ATP-dependent activation of exogenously supplied lipoate to lipoyl-AMP and the transfer of the activated lipoyl onto the lipoyl domains of lipoate-dependent enzymes.</text>
</comment>
<feature type="domain" description="BPL/LPL catalytic" evidence="6">
    <location>
        <begin position="1"/>
        <end position="117"/>
    </location>
</feature>
<dbReference type="InterPro" id="IPR045864">
    <property type="entry name" value="aa-tRNA-synth_II/BPL/LPL"/>
</dbReference>
<protein>
    <recommendedName>
        <fullName evidence="4">Putative lipoate-protein ligase A</fullName>
    </recommendedName>
</protein>
<comment type="pathway">
    <text evidence="2">Protein modification; protein lipoylation via exogenous pathway; protein N(6)-(lipoyl)lysine from lipoate: step 2/2.</text>
</comment>
<evidence type="ECO:0000313" key="7">
    <source>
        <dbReference type="EMBL" id="KAB8303167.1"/>
    </source>
</evidence>
<evidence type="ECO:0000259" key="6">
    <source>
        <dbReference type="PROSITE" id="PS51733"/>
    </source>
</evidence>
<evidence type="ECO:0000256" key="2">
    <source>
        <dbReference type="ARBA" id="ARBA00005085"/>
    </source>
</evidence>
<name>A0A5N6KHJ2_MONLA</name>
<evidence type="ECO:0000256" key="4">
    <source>
        <dbReference type="ARBA" id="ARBA00015925"/>
    </source>
</evidence>
<dbReference type="GO" id="GO:0017118">
    <property type="term" value="F:lipoyltransferase activity"/>
    <property type="evidence" value="ECO:0007669"/>
    <property type="project" value="TreeGrafter"/>
</dbReference>